<evidence type="ECO:0008006" key="5">
    <source>
        <dbReference type="Google" id="ProtNLM"/>
    </source>
</evidence>
<accession>A0ABQ1W5J1</accession>
<comment type="caution">
    <text evidence="3">The sequence shown here is derived from an EMBL/GenBank/DDBJ whole genome shotgun (WGS) entry which is preliminary data.</text>
</comment>
<protein>
    <recommendedName>
        <fullName evidence="5">DUF3886 domain-containing protein</fullName>
    </recommendedName>
</protein>
<evidence type="ECO:0000313" key="4">
    <source>
        <dbReference type="Proteomes" id="UP000608420"/>
    </source>
</evidence>
<gene>
    <name evidence="3" type="ORF">GCM10010913_40580</name>
</gene>
<evidence type="ECO:0000256" key="2">
    <source>
        <dbReference type="SAM" id="MobiDB-lite"/>
    </source>
</evidence>
<keyword evidence="1" id="KW-0175">Coiled coil</keyword>
<proteinExistence type="predicted"/>
<dbReference type="InterPro" id="IPR024980">
    <property type="entry name" value="DUF3886"/>
</dbReference>
<evidence type="ECO:0000256" key="1">
    <source>
        <dbReference type="SAM" id="Coils"/>
    </source>
</evidence>
<evidence type="ECO:0000313" key="3">
    <source>
        <dbReference type="EMBL" id="GGG14635.1"/>
    </source>
</evidence>
<feature type="region of interest" description="Disordered" evidence="2">
    <location>
        <begin position="1"/>
        <end position="23"/>
    </location>
</feature>
<keyword evidence="4" id="KW-1185">Reference proteome</keyword>
<reference evidence="4" key="1">
    <citation type="journal article" date="2019" name="Int. J. Syst. Evol. Microbiol.">
        <title>The Global Catalogue of Microorganisms (GCM) 10K type strain sequencing project: providing services to taxonomists for standard genome sequencing and annotation.</title>
        <authorList>
            <consortium name="The Broad Institute Genomics Platform"/>
            <consortium name="The Broad Institute Genome Sequencing Center for Infectious Disease"/>
            <person name="Wu L."/>
            <person name="Ma J."/>
        </authorList>
    </citation>
    <scope>NUCLEOTIDE SEQUENCE [LARGE SCALE GENOMIC DNA]</scope>
    <source>
        <strain evidence="4">CGMCC 1.15420</strain>
    </source>
</reference>
<organism evidence="3 4">
    <name type="scientific">Paenibacillus aceti</name>
    <dbReference type="NCBI Taxonomy" id="1820010"/>
    <lineage>
        <taxon>Bacteria</taxon>
        <taxon>Bacillati</taxon>
        <taxon>Bacillota</taxon>
        <taxon>Bacilli</taxon>
        <taxon>Bacillales</taxon>
        <taxon>Paenibacillaceae</taxon>
        <taxon>Paenibacillus</taxon>
    </lineage>
</organism>
<sequence length="86" mass="10222">MMAKRKAQPRPAASAQDKPATLKDLLNEETLSKLKAQATELKRVEEQRKEEERIQAEETKRAERKKLENDFEYLLNKSNMDWQKYK</sequence>
<dbReference type="EMBL" id="BMIW01000039">
    <property type="protein sequence ID" value="GGG14635.1"/>
    <property type="molecule type" value="Genomic_DNA"/>
</dbReference>
<dbReference type="Pfam" id="PF13025">
    <property type="entry name" value="DUF3886"/>
    <property type="match status" value="1"/>
</dbReference>
<name>A0ABQ1W5J1_9BACL</name>
<feature type="coiled-coil region" evidence="1">
    <location>
        <begin position="27"/>
        <end position="66"/>
    </location>
</feature>
<dbReference type="Proteomes" id="UP000608420">
    <property type="component" value="Unassembled WGS sequence"/>
</dbReference>